<proteinExistence type="predicted"/>
<dbReference type="KEGG" id="rhy:RD110_17745"/>
<evidence type="ECO:0000256" key="1">
    <source>
        <dbReference type="SAM" id="MobiDB-lite"/>
    </source>
</evidence>
<evidence type="ECO:0000313" key="3">
    <source>
        <dbReference type="Proteomes" id="UP000186609"/>
    </source>
</evidence>
<evidence type="ECO:0008006" key="4">
    <source>
        <dbReference type="Google" id="ProtNLM"/>
    </source>
</evidence>
<sequence length="249" mass="26166">MDSPEDLALGELIRAQALRHAPAPDLAERLHRRLQNTPGSAEPPVPARGGKVRAAGSRWARWWQAVALYGAGAATAWLVASVVLVVPPDGTGEQVLASHLRSLMADHLIDVASTDRHTVKPWFSGKLDFSPPVVDLAAQGFPLSGGRLDYIDGRPVAALVYRPGRHVVNLFVWPAPAGAASAPVRSTRQGYHIVEWVQAGMRLSAVSDMDAAELQTFATLVQAGIAAPAANPPPPPPPGTAPGAAPATR</sequence>
<evidence type="ECO:0000313" key="2">
    <source>
        <dbReference type="EMBL" id="APW38824.1"/>
    </source>
</evidence>
<feature type="region of interest" description="Disordered" evidence="1">
    <location>
        <begin position="228"/>
        <end position="249"/>
    </location>
</feature>
<dbReference type="EMBL" id="CP019236">
    <property type="protein sequence ID" value="APW38824.1"/>
    <property type="molecule type" value="Genomic_DNA"/>
</dbReference>
<protein>
    <recommendedName>
        <fullName evidence="4">Anti-sigma factor</fullName>
    </recommendedName>
</protein>
<reference evidence="2 3" key="1">
    <citation type="submission" date="2017-01" db="EMBL/GenBank/DDBJ databases">
        <authorList>
            <person name="Mah S.A."/>
            <person name="Swanson W.J."/>
            <person name="Moy G.W."/>
            <person name="Vacquier V.D."/>
        </authorList>
    </citation>
    <scope>NUCLEOTIDE SEQUENCE [LARGE SCALE GENOMIC DNA]</scope>
    <source>
        <strain evidence="2 3">DCY110</strain>
    </source>
</reference>
<organism evidence="2 3">
    <name type="scientific">Rhodoferax koreensis</name>
    <dbReference type="NCBI Taxonomy" id="1842727"/>
    <lineage>
        <taxon>Bacteria</taxon>
        <taxon>Pseudomonadati</taxon>
        <taxon>Pseudomonadota</taxon>
        <taxon>Betaproteobacteria</taxon>
        <taxon>Burkholderiales</taxon>
        <taxon>Comamonadaceae</taxon>
        <taxon>Rhodoferax</taxon>
    </lineage>
</organism>
<dbReference type="STRING" id="1842727.RD110_17745"/>
<name>A0A1P8JYJ1_9BURK</name>
<dbReference type="RefSeq" id="WP_076200743.1">
    <property type="nucleotide sequence ID" value="NZ_CP019236.1"/>
</dbReference>
<accession>A0A1P8JYJ1</accession>
<dbReference type="AlphaFoldDB" id="A0A1P8JYJ1"/>
<gene>
    <name evidence="2" type="ORF">RD110_17745</name>
</gene>
<dbReference type="Proteomes" id="UP000186609">
    <property type="component" value="Chromosome"/>
</dbReference>
<keyword evidence="3" id="KW-1185">Reference proteome</keyword>
<dbReference type="OrthoDB" id="191790at2"/>
<feature type="compositionally biased region" description="Pro residues" evidence="1">
    <location>
        <begin position="230"/>
        <end position="240"/>
    </location>
</feature>